<protein>
    <recommendedName>
        <fullName evidence="6">Guanine nucleotide-binding protein subunit beta-like protein</fullName>
    </recommendedName>
</protein>
<dbReference type="PROSITE" id="PS50082">
    <property type="entry name" value="WD_REPEATS_2"/>
    <property type="match status" value="4"/>
</dbReference>
<gene>
    <name evidence="4" type="ORF">HPB51_017342</name>
</gene>
<dbReference type="InterPro" id="IPR015943">
    <property type="entry name" value="WD40/YVTN_repeat-like_dom_sf"/>
</dbReference>
<comment type="caution">
    <text evidence="4">The sequence shown here is derived from an EMBL/GenBank/DDBJ whole genome shotgun (WGS) entry which is preliminary data.</text>
</comment>
<dbReference type="CDD" id="cd00200">
    <property type="entry name" value="WD40"/>
    <property type="match status" value="1"/>
</dbReference>
<feature type="repeat" description="WD" evidence="3">
    <location>
        <begin position="177"/>
        <end position="218"/>
    </location>
</feature>
<dbReference type="EMBL" id="JABSTU010000004">
    <property type="protein sequence ID" value="KAH8033892.1"/>
    <property type="molecule type" value="Genomic_DNA"/>
</dbReference>
<keyword evidence="2" id="KW-0677">Repeat</keyword>
<dbReference type="PANTHER" id="PTHR19848">
    <property type="entry name" value="WD40 REPEAT PROTEIN"/>
    <property type="match status" value="1"/>
</dbReference>
<proteinExistence type="predicted"/>
<keyword evidence="5" id="KW-1185">Reference proteome</keyword>
<evidence type="ECO:0000313" key="4">
    <source>
        <dbReference type="EMBL" id="KAH8033892.1"/>
    </source>
</evidence>
<organism evidence="4 5">
    <name type="scientific">Rhipicephalus microplus</name>
    <name type="common">Cattle tick</name>
    <name type="synonym">Boophilus microplus</name>
    <dbReference type="NCBI Taxonomy" id="6941"/>
    <lineage>
        <taxon>Eukaryota</taxon>
        <taxon>Metazoa</taxon>
        <taxon>Ecdysozoa</taxon>
        <taxon>Arthropoda</taxon>
        <taxon>Chelicerata</taxon>
        <taxon>Arachnida</taxon>
        <taxon>Acari</taxon>
        <taxon>Parasitiformes</taxon>
        <taxon>Ixodida</taxon>
        <taxon>Ixodoidea</taxon>
        <taxon>Ixodidae</taxon>
        <taxon>Rhipicephalinae</taxon>
        <taxon>Rhipicephalus</taxon>
        <taxon>Boophilus</taxon>
    </lineage>
</organism>
<dbReference type="Proteomes" id="UP000821866">
    <property type="component" value="Chromosome 2"/>
</dbReference>
<keyword evidence="1 3" id="KW-0853">WD repeat</keyword>
<feature type="repeat" description="WD" evidence="3">
    <location>
        <begin position="93"/>
        <end position="134"/>
    </location>
</feature>
<evidence type="ECO:0000256" key="3">
    <source>
        <dbReference type="PROSITE-ProRule" id="PRU00221"/>
    </source>
</evidence>
<dbReference type="SMART" id="SM00320">
    <property type="entry name" value="WD40"/>
    <property type="match status" value="9"/>
</dbReference>
<dbReference type="PANTHER" id="PTHR19848:SF8">
    <property type="entry name" value="F-BOX AND WD REPEAT DOMAIN CONTAINING 7"/>
    <property type="match status" value="1"/>
</dbReference>
<feature type="repeat" description="WD" evidence="3">
    <location>
        <begin position="376"/>
        <end position="410"/>
    </location>
</feature>
<dbReference type="Pfam" id="PF00400">
    <property type="entry name" value="WD40"/>
    <property type="match status" value="4"/>
</dbReference>
<name>A0A9J6EIB9_RHIMP</name>
<reference evidence="4" key="1">
    <citation type="journal article" date="2020" name="Cell">
        <title>Large-Scale Comparative Analyses of Tick Genomes Elucidate Their Genetic Diversity and Vector Capacities.</title>
        <authorList>
            <consortium name="Tick Genome and Microbiome Consortium (TIGMIC)"/>
            <person name="Jia N."/>
            <person name="Wang J."/>
            <person name="Shi W."/>
            <person name="Du L."/>
            <person name="Sun Y."/>
            <person name="Zhan W."/>
            <person name="Jiang J.F."/>
            <person name="Wang Q."/>
            <person name="Zhang B."/>
            <person name="Ji P."/>
            <person name="Bell-Sakyi L."/>
            <person name="Cui X.M."/>
            <person name="Yuan T.T."/>
            <person name="Jiang B.G."/>
            <person name="Yang W.F."/>
            <person name="Lam T.T."/>
            <person name="Chang Q.C."/>
            <person name="Ding S.J."/>
            <person name="Wang X.J."/>
            <person name="Zhu J.G."/>
            <person name="Ruan X.D."/>
            <person name="Zhao L."/>
            <person name="Wei J.T."/>
            <person name="Ye R.Z."/>
            <person name="Que T.C."/>
            <person name="Du C.H."/>
            <person name="Zhou Y.H."/>
            <person name="Cheng J.X."/>
            <person name="Dai P.F."/>
            <person name="Guo W.B."/>
            <person name="Han X.H."/>
            <person name="Huang E.J."/>
            <person name="Li L.F."/>
            <person name="Wei W."/>
            <person name="Gao Y.C."/>
            <person name="Liu J.Z."/>
            <person name="Shao H.Z."/>
            <person name="Wang X."/>
            <person name="Wang C.C."/>
            <person name="Yang T.C."/>
            <person name="Huo Q.B."/>
            <person name="Li W."/>
            <person name="Chen H.Y."/>
            <person name="Chen S.E."/>
            <person name="Zhou L.G."/>
            <person name="Ni X.B."/>
            <person name="Tian J.H."/>
            <person name="Sheng Y."/>
            <person name="Liu T."/>
            <person name="Pan Y.S."/>
            <person name="Xia L.Y."/>
            <person name="Li J."/>
            <person name="Zhao F."/>
            <person name="Cao W.C."/>
        </authorList>
    </citation>
    <scope>NUCLEOTIDE SEQUENCE</scope>
    <source>
        <strain evidence="4">Rmic-2018</strain>
    </source>
</reference>
<evidence type="ECO:0000313" key="5">
    <source>
        <dbReference type="Proteomes" id="UP000821866"/>
    </source>
</evidence>
<dbReference type="PRINTS" id="PR00320">
    <property type="entry name" value="GPROTEINBRPT"/>
</dbReference>
<dbReference type="InterPro" id="IPR001680">
    <property type="entry name" value="WD40_rpt"/>
</dbReference>
<dbReference type="InterPro" id="IPR020472">
    <property type="entry name" value="WD40_PAC1"/>
</dbReference>
<reference evidence="4" key="2">
    <citation type="submission" date="2021-09" db="EMBL/GenBank/DDBJ databases">
        <authorList>
            <person name="Jia N."/>
            <person name="Wang J."/>
            <person name="Shi W."/>
            <person name="Du L."/>
            <person name="Sun Y."/>
            <person name="Zhan W."/>
            <person name="Jiang J."/>
            <person name="Wang Q."/>
            <person name="Zhang B."/>
            <person name="Ji P."/>
            <person name="Sakyi L.B."/>
            <person name="Cui X."/>
            <person name="Yuan T."/>
            <person name="Jiang B."/>
            <person name="Yang W."/>
            <person name="Lam T.T.-Y."/>
            <person name="Chang Q."/>
            <person name="Ding S."/>
            <person name="Wang X."/>
            <person name="Zhu J."/>
            <person name="Ruan X."/>
            <person name="Zhao L."/>
            <person name="Wei J."/>
            <person name="Que T."/>
            <person name="Du C."/>
            <person name="Cheng J."/>
            <person name="Dai P."/>
            <person name="Han X."/>
            <person name="Huang E."/>
            <person name="Gao Y."/>
            <person name="Liu J."/>
            <person name="Shao H."/>
            <person name="Ye R."/>
            <person name="Li L."/>
            <person name="Wei W."/>
            <person name="Wang X."/>
            <person name="Wang C."/>
            <person name="Huo Q."/>
            <person name="Li W."/>
            <person name="Guo W."/>
            <person name="Chen H."/>
            <person name="Chen S."/>
            <person name="Zhou L."/>
            <person name="Zhou L."/>
            <person name="Ni X."/>
            <person name="Tian J."/>
            <person name="Zhou Y."/>
            <person name="Sheng Y."/>
            <person name="Liu T."/>
            <person name="Pan Y."/>
            <person name="Xia L."/>
            <person name="Li J."/>
            <person name="Zhao F."/>
            <person name="Cao W."/>
        </authorList>
    </citation>
    <scope>NUCLEOTIDE SEQUENCE</scope>
    <source>
        <strain evidence="4">Rmic-2018</strain>
        <tissue evidence="4">Larvae</tissue>
    </source>
</reference>
<dbReference type="AlphaFoldDB" id="A0A9J6EIB9"/>
<dbReference type="PROSITE" id="PS50294">
    <property type="entry name" value="WD_REPEATS_REGION"/>
    <property type="match status" value="4"/>
</dbReference>
<feature type="repeat" description="WD" evidence="3">
    <location>
        <begin position="491"/>
        <end position="532"/>
    </location>
</feature>
<dbReference type="Gene3D" id="2.130.10.10">
    <property type="entry name" value="YVTN repeat-like/Quinoprotein amine dehydrogenase"/>
    <property type="match status" value="3"/>
</dbReference>
<accession>A0A9J6EIB9</accession>
<evidence type="ECO:0000256" key="2">
    <source>
        <dbReference type="ARBA" id="ARBA00022737"/>
    </source>
</evidence>
<evidence type="ECO:0000256" key="1">
    <source>
        <dbReference type="ARBA" id="ARBA00022574"/>
    </source>
</evidence>
<evidence type="ECO:0008006" key="6">
    <source>
        <dbReference type="Google" id="ProtNLM"/>
    </source>
</evidence>
<dbReference type="PROSITE" id="PS00678">
    <property type="entry name" value="WD_REPEATS_1"/>
    <property type="match status" value="1"/>
</dbReference>
<dbReference type="InterPro" id="IPR019775">
    <property type="entry name" value="WD40_repeat_CS"/>
</dbReference>
<dbReference type="InterPro" id="IPR036322">
    <property type="entry name" value="WD40_repeat_dom_sf"/>
</dbReference>
<sequence>MYHCHANGNSKVLGDLVSQASSWCSQAKTPLLVPVTSWLSLALPPQVLSLTLQAPIRQLVAAPDSQHAFCTTEADDKVVAVYHLTSKKLVRHMAGHKAAITCLHMAPSGLHLLSGSEDTDVLVWDPVTGELRRRLSHHVAGVLCVTCTNAEDLVLSGSEIGVVVLARLDTGQLVQRLENHRGVVSAVAVNRGDDIFATASSDCTVCIWCLETFTLLNTLSLPAAVERLSISGDSTFLLLGCADQCVRVRSLTTGSDVHCLQGYAGRVSAIGFARDNCRCVLGTRDGKAFVFDIHSARLVQTLAAHPDAPVVAIQAQSRDTFLITAAGNKIVVWNFYLKKSEMCHPQPKSKKVDVHKDPVSCVALSRDGSVAVTAAITCLAFAPNGLFVVSGSEDNTLRVWGLTLGLVVSTFKEHQSKIVSVFVTSDSRRVLSVDAQGMHRLWTADSATQLVACVKTANQVTLHANVVFTVGGKSDNSLKYWPVFETDSEKTVSHSEAILCYTVTYDCQTIVTGSQDMSLKVWEVATAKLTQRTAVPLKKAICVKASPPDAINNSTAPLWRARAASQPRQATRRVNNWRLHVWGSDALRGDPIGGVCPDDQRHF</sequence>
<dbReference type="VEuPathDB" id="VectorBase:LOC119161242"/>
<dbReference type="SUPFAM" id="SSF50978">
    <property type="entry name" value="WD40 repeat-like"/>
    <property type="match status" value="2"/>
</dbReference>